<dbReference type="Proteomes" id="UP000325113">
    <property type="component" value="Unassembled WGS sequence"/>
</dbReference>
<dbReference type="Proteomes" id="UP000324907">
    <property type="component" value="Unassembled WGS sequence"/>
</dbReference>
<dbReference type="EMBL" id="VLTM01000019">
    <property type="protein sequence ID" value="KAA0163981.1"/>
    <property type="molecule type" value="Genomic_DNA"/>
</dbReference>
<dbReference type="Proteomes" id="UP000322899">
    <property type="component" value="Unassembled WGS sequence"/>
</dbReference>
<evidence type="ECO:0000313" key="6">
    <source>
        <dbReference type="Proteomes" id="UP000324907"/>
    </source>
</evidence>
<organism evidence="3 6">
    <name type="scientific">Cafeteria roenbergensis</name>
    <name type="common">Marine flagellate</name>
    <dbReference type="NCBI Taxonomy" id="33653"/>
    <lineage>
        <taxon>Eukaryota</taxon>
        <taxon>Sar</taxon>
        <taxon>Stramenopiles</taxon>
        <taxon>Bigyra</taxon>
        <taxon>Opalozoa</taxon>
        <taxon>Bicosoecida</taxon>
        <taxon>Cafeteriaceae</taxon>
        <taxon>Cafeteria</taxon>
    </lineage>
</organism>
<comment type="caution">
    <text evidence="3">The sequence shown here is derived from an EMBL/GenBank/DDBJ whole genome shotgun (WGS) entry which is preliminary data.</text>
</comment>
<feature type="compositionally biased region" description="Acidic residues" evidence="1">
    <location>
        <begin position="56"/>
        <end position="73"/>
    </location>
</feature>
<dbReference type="EMBL" id="VLTO01000005">
    <property type="protein sequence ID" value="KAA0177039.1"/>
    <property type="molecule type" value="Genomic_DNA"/>
</dbReference>
<evidence type="ECO:0000313" key="3">
    <source>
        <dbReference type="EMBL" id="KAA0172219.1"/>
    </source>
</evidence>
<accession>A0A5A8E452</accession>
<proteinExistence type="predicted"/>
<evidence type="ECO:0000313" key="2">
    <source>
        <dbReference type="EMBL" id="KAA0163981.1"/>
    </source>
</evidence>
<feature type="region of interest" description="Disordered" evidence="1">
    <location>
        <begin position="1"/>
        <end position="32"/>
    </location>
</feature>
<feature type="region of interest" description="Disordered" evidence="1">
    <location>
        <begin position="325"/>
        <end position="378"/>
    </location>
</feature>
<name>A0A5A8E452_CAFRO</name>
<evidence type="ECO:0000256" key="1">
    <source>
        <dbReference type="SAM" id="MobiDB-lite"/>
    </source>
</evidence>
<reference evidence="5 6" key="1">
    <citation type="submission" date="2019-07" db="EMBL/GenBank/DDBJ databases">
        <title>Genomes of Cafeteria roenbergensis.</title>
        <authorList>
            <person name="Fischer M.G."/>
            <person name="Hackl T."/>
            <person name="Roman M."/>
        </authorList>
    </citation>
    <scope>NUCLEOTIDE SEQUENCE [LARGE SCALE GENOMIC DNA]</scope>
    <source>
        <strain evidence="2 7">Cflag</strain>
        <strain evidence="4 5">E4-10P</strain>
        <strain evidence="3 6">RCC970-E3</strain>
    </source>
</reference>
<sequence length="378" mass="38458">MARAEARARPTLWAAQPAADPRAGRWPGPNGQVQRFFVDAADLGAAGRWGAAPPDSDSEGDLGEDYDEVDSNEDSSGADADGGAWMACDPESAWETGWDVWGSHGGAAWSAESSGAAGGLASPGAVAVARQALELLALLAVVPGLPRVLQMRNRLDLVAVVAAHDYEAAAEAAVAAAAAAARPGADEEARYEAEAAASDAVAAAAWTWSPGSTRGTQLLTETGHRLLALASLEAESLGSASGRAAFGDVTSLGVICTVLGELTAHDAELMETVKAIDEGRAQPRRDPPELEAPPTSVVRAALVAAEQGATALGGLGEVERRVLASGKPAGAADGRKAGGGLRHASEKPGRSPAASKRGNDDQDGFPRASARGKRQRMA</sequence>
<gene>
    <name evidence="4" type="ORF">FNF27_01369</name>
    <name evidence="3" type="ORF">FNF28_00222</name>
    <name evidence="2" type="ORF">FNF31_02530</name>
</gene>
<dbReference type="EMBL" id="VLTL01000002">
    <property type="protein sequence ID" value="KAA0172219.1"/>
    <property type="molecule type" value="Genomic_DNA"/>
</dbReference>
<protein>
    <submittedName>
        <fullName evidence="3">Uncharacterized protein</fullName>
    </submittedName>
</protein>
<dbReference type="AlphaFoldDB" id="A0A5A8E452"/>
<feature type="region of interest" description="Disordered" evidence="1">
    <location>
        <begin position="47"/>
        <end position="85"/>
    </location>
</feature>
<evidence type="ECO:0000313" key="5">
    <source>
        <dbReference type="Proteomes" id="UP000322899"/>
    </source>
</evidence>
<evidence type="ECO:0000313" key="7">
    <source>
        <dbReference type="Proteomes" id="UP000325113"/>
    </source>
</evidence>
<evidence type="ECO:0000313" key="4">
    <source>
        <dbReference type="EMBL" id="KAA0177039.1"/>
    </source>
</evidence>